<protein>
    <submittedName>
        <fullName evidence="2">Membrane protein</fullName>
    </submittedName>
</protein>
<dbReference type="RefSeq" id="WP_068915588.1">
    <property type="nucleotide sequence ID" value="NZ_BAAAMC010000035.1"/>
</dbReference>
<keyword evidence="1" id="KW-0472">Membrane</keyword>
<comment type="caution">
    <text evidence="2">The sequence shown here is derived from an EMBL/GenBank/DDBJ whole genome shotgun (WGS) entry which is preliminary data.</text>
</comment>
<sequence length="272" mass="29900">MSTFWRYLKIQAFVLVCGIVGPIFLAVYFMTGSDPTMKWMFWTGLFITALDVLIALAITGIGVRKNAKMQFLEQQGVLGTAEVVGIHETGTRVNDQPLVKLDLRIEGPGFDAFTTQDSVLASMSRMPMITGRRLVVLVDPATHEYQIDWDRSALIIGLTPARFTLDEDRRTYDLTGQVAPLMEIMSILKANHVPLTGTIDIRSNPAVRQQVMNVVRRAAAPPPAPVPTPAPQPVVPAPSTAARLQELETLRAMGTISEGEYTAKRAQIIAEL</sequence>
<evidence type="ECO:0000313" key="2">
    <source>
        <dbReference type="EMBL" id="GFG61330.1"/>
    </source>
</evidence>
<accession>A0A7I9WVC2</accession>
<keyword evidence="1" id="KW-1133">Transmembrane helix</keyword>
<reference evidence="2 3" key="1">
    <citation type="journal article" date="2019" name="Emerg. Microbes Infect.">
        <title>Comprehensive subspecies identification of 175 nontuberculous mycobacteria species based on 7547 genomic profiles.</title>
        <authorList>
            <person name="Matsumoto Y."/>
            <person name="Kinjo T."/>
            <person name="Motooka D."/>
            <person name="Nabeya D."/>
            <person name="Jung N."/>
            <person name="Uechi K."/>
            <person name="Horii T."/>
            <person name="Iida T."/>
            <person name="Fujita J."/>
            <person name="Nakamura S."/>
        </authorList>
    </citation>
    <scope>NUCLEOTIDE SEQUENCE [LARGE SCALE GENOMIC DNA]</scope>
    <source>
        <strain evidence="2 3">JCM 13392</strain>
    </source>
</reference>
<name>A0A7I9WVC2_9MYCO</name>
<dbReference type="Proteomes" id="UP000465241">
    <property type="component" value="Unassembled WGS sequence"/>
</dbReference>
<organism evidence="2 3">
    <name type="scientific">Mycolicibacterium murale</name>
    <dbReference type="NCBI Taxonomy" id="182220"/>
    <lineage>
        <taxon>Bacteria</taxon>
        <taxon>Bacillati</taxon>
        <taxon>Actinomycetota</taxon>
        <taxon>Actinomycetes</taxon>
        <taxon>Mycobacteriales</taxon>
        <taxon>Mycobacteriaceae</taxon>
        <taxon>Mycolicibacterium</taxon>
    </lineage>
</organism>
<dbReference type="AlphaFoldDB" id="A0A7I9WVC2"/>
<keyword evidence="3" id="KW-1185">Reference proteome</keyword>
<evidence type="ECO:0000256" key="1">
    <source>
        <dbReference type="SAM" id="Phobius"/>
    </source>
</evidence>
<evidence type="ECO:0000313" key="3">
    <source>
        <dbReference type="Proteomes" id="UP000465241"/>
    </source>
</evidence>
<feature type="transmembrane region" description="Helical" evidence="1">
    <location>
        <begin position="12"/>
        <end position="33"/>
    </location>
</feature>
<dbReference type="EMBL" id="BLKT01000003">
    <property type="protein sequence ID" value="GFG61330.1"/>
    <property type="molecule type" value="Genomic_DNA"/>
</dbReference>
<keyword evidence="1" id="KW-0812">Transmembrane</keyword>
<gene>
    <name evidence="2" type="ORF">MMUR_54660</name>
</gene>
<proteinExistence type="predicted"/>
<feature type="transmembrane region" description="Helical" evidence="1">
    <location>
        <begin position="39"/>
        <end position="63"/>
    </location>
</feature>